<dbReference type="Proteomes" id="UP001291653">
    <property type="component" value="Plasmid pYSPA8-2"/>
</dbReference>
<evidence type="ECO:0000313" key="2">
    <source>
        <dbReference type="Proteomes" id="UP001291653"/>
    </source>
</evidence>
<reference evidence="1 2" key="1">
    <citation type="submission" date="2022-10" db="EMBL/GenBank/DDBJ databases">
        <title>Draft genome sequence of Streptomyces sp. YSPA8.</title>
        <authorList>
            <person name="Moriuchi R."/>
            <person name="Dohra H."/>
            <person name="Yamamura H."/>
            <person name="Kodani S."/>
        </authorList>
    </citation>
    <scope>NUCLEOTIDE SEQUENCE [LARGE SCALE GENOMIC DNA]</scope>
    <source>
        <strain evidence="1 2">YSPA8</strain>
        <plasmid evidence="1 2">pYSPA8-2</plasmid>
    </source>
</reference>
<organism evidence="1 2">
    <name type="scientific">Streptomyces yaizuensis</name>
    <dbReference type="NCBI Taxonomy" id="2989713"/>
    <lineage>
        <taxon>Bacteria</taxon>
        <taxon>Bacillati</taxon>
        <taxon>Actinomycetota</taxon>
        <taxon>Actinomycetes</taxon>
        <taxon>Kitasatosporales</taxon>
        <taxon>Streptomycetaceae</taxon>
        <taxon>Streptomyces</taxon>
    </lineage>
</organism>
<keyword evidence="2" id="KW-1185">Reference proteome</keyword>
<sequence length="105" mass="11756">MARPPLRPALSMRARTAVLVAATVLVTVAAAAAFLEAGHRRLYVDRHRIELKPRPRRSCPDCRGAGGWWTGGPFPEMEACGCWSERRELRVRLLPVPAWPDEPPF</sequence>
<name>A0AA86MCS0_9ACTN</name>
<evidence type="ECO:0000313" key="1">
    <source>
        <dbReference type="EMBL" id="BDT39622.1"/>
    </source>
</evidence>
<accession>A0AA86MCS0</accession>
<protein>
    <submittedName>
        <fullName evidence="1">Uncharacterized protein</fullName>
    </submittedName>
</protein>
<proteinExistence type="predicted"/>
<gene>
    <name evidence="1" type="ORF">SYYSPA8_37520</name>
</gene>
<keyword evidence="1" id="KW-0614">Plasmid</keyword>
<dbReference type="EMBL" id="LC735415">
    <property type="protein sequence ID" value="BDT39622.1"/>
    <property type="molecule type" value="Genomic_DNA"/>
</dbReference>
<dbReference type="AlphaFoldDB" id="A0AA86MCS0"/>
<geneLocation type="plasmid" evidence="1 2">
    <name>pYSPA8-2</name>
</geneLocation>